<dbReference type="AlphaFoldDB" id="A0A2S9WW25"/>
<name>A0A2S9WW25_9FLAO</name>
<dbReference type="EMBL" id="MQUC01000003">
    <property type="protein sequence ID" value="PRP67678.1"/>
    <property type="molecule type" value="Genomic_DNA"/>
</dbReference>
<comment type="caution">
    <text evidence="1">The sequence shown here is derived from an EMBL/GenBank/DDBJ whole genome shotgun (WGS) entry which is preliminary data.</text>
</comment>
<dbReference type="PROSITE" id="PS51257">
    <property type="entry name" value="PROKAR_LIPOPROTEIN"/>
    <property type="match status" value="1"/>
</dbReference>
<sequence length="160" mass="18079">MKYISLLLVIVIMGSCNSQKIDNTLSSFEEGYQPYAQSWTGGIPGSGSGINLFLPLDTTVMQQMEAVYFKGMITQTFDIKDPNGYIIARFKTDFNNKPDMNMNLEYEEEYGNKPPANQKFPFELEDSEAVVKFSRDGKTTYTLITGIQTRPSMDLPSRPQ</sequence>
<dbReference type="RefSeq" id="WP_105983386.1">
    <property type="nucleotide sequence ID" value="NZ_MQUC01000003.1"/>
</dbReference>
<dbReference type="OrthoDB" id="1364277at2"/>
<proteinExistence type="predicted"/>
<dbReference type="Proteomes" id="UP000239532">
    <property type="component" value="Unassembled WGS sequence"/>
</dbReference>
<evidence type="ECO:0000313" key="1">
    <source>
        <dbReference type="EMBL" id="PRP67678.1"/>
    </source>
</evidence>
<organism evidence="1 2">
    <name type="scientific">Nonlabens agnitus</name>
    <dbReference type="NCBI Taxonomy" id="870484"/>
    <lineage>
        <taxon>Bacteria</taxon>
        <taxon>Pseudomonadati</taxon>
        <taxon>Bacteroidota</taxon>
        <taxon>Flavobacteriia</taxon>
        <taxon>Flavobacteriales</taxon>
        <taxon>Flavobacteriaceae</taxon>
        <taxon>Nonlabens</taxon>
    </lineage>
</organism>
<accession>A0A2S9WW25</accession>
<gene>
    <name evidence="1" type="ORF">BST86_11540</name>
</gene>
<reference evidence="1 2" key="1">
    <citation type="submission" date="2016-11" db="EMBL/GenBank/DDBJ databases">
        <title>Trade-off between light-utilization and light-protection in marine flavobacteria.</title>
        <authorList>
            <person name="Kumagai Y."/>
        </authorList>
    </citation>
    <scope>NUCLEOTIDE SEQUENCE [LARGE SCALE GENOMIC DNA]</scope>
    <source>
        <strain evidence="1 2">JCM 17109</strain>
    </source>
</reference>
<keyword evidence="2" id="KW-1185">Reference proteome</keyword>
<evidence type="ECO:0000313" key="2">
    <source>
        <dbReference type="Proteomes" id="UP000239532"/>
    </source>
</evidence>
<protein>
    <submittedName>
        <fullName evidence="1">Uncharacterized protein</fullName>
    </submittedName>
</protein>